<proteinExistence type="predicted"/>
<name>A0A8J3JJT5_9ACTN</name>
<dbReference type="RefSeq" id="WP_203746736.1">
    <property type="nucleotide sequence ID" value="NZ_BONF01000017.1"/>
</dbReference>
<feature type="chain" id="PRO_5035327607" description="TolB-like translocation protein" evidence="1">
    <location>
        <begin position="27"/>
        <end position="314"/>
    </location>
</feature>
<feature type="signal peptide" evidence="1">
    <location>
        <begin position="1"/>
        <end position="26"/>
    </location>
</feature>
<reference evidence="2 3" key="1">
    <citation type="submission" date="2021-01" db="EMBL/GenBank/DDBJ databases">
        <title>Whole genome shotgun sequence of Catellatospora bangladeshensis NBRC 107357.</title>
        <authorList>
            <person name="Komaki H."/>
            <person name="Tamura T."/>
        </authorList>
    </citation>
    <scope>NUCLEOTIDE SEQUENCE [LARGE SCALE GENOMIC DNA]</scope>
    <source>
        <strain evidence="2 3">NBRC 107357</strain>
    </source>
</reference>
<evidence type="ECO:0000313" key="2">
    <source>
        <dbReference type="EMBL" id="GIF81998.1"/>
    </source>
</evidence>
<keyword evidence="3" id="KW-1185">Reference proteome</keyword>
<dbReference type="AlphaFoldDB" id="A0A8J3JJT5"/>
<evidence type="ECO:0000256" key="1">
    <source>
        <dbReference type="SAM" id="SignalP"/>
    </source>
</evidence>
<gene>
    <name evidence="2" type="ORF">Cba03nite_33470</name>
</gene>
<accession>A0A8J3JJT5</accession>
<sequence>MKRAWLALAAALVLGAAATVYMTHTAASTPAAPPTSLRGGQLYFRDGGGQVASVSPADPDGSRQRSGLRCDRFAAAWPTAVCLTADVTNGLPATTAVILDRDLRETRRLQLAGIPSRASVSPSGRMVAWTVFVTGDSYSQGGFSTWTGILDTRTGYVVTNIENIHLYLNGGRHHAADVNYWGVTFADDDTTFYATVSTRGATYLVRGDYARWEARAVLAGVECPSLSPDATRVAYKKPASGRVPWRLAVLDLRTLRSVDLAEPQGVDDQAIWLDTRTVAYARDGDVYALAADGTGAPRVLVRDATSPTPPLIPR</sequence>
<dbReference type="Proteomes" id="UP000601223">
    <property type="component" value="Unassembled WGS sequence"/>
</dbReference>
<comment type="caution">
    <text evidence="2">The sequence shown here is derived from an EMBL/GenBank/DDBJ whole genome shotgun (WGS) entry which is preliminary data.</text>
</comment>
<evidence type="ECO:0008006" key="4">
    <source>
        <dbReference type="Google" id="ProtNLM"/>
    </source>
</evidence>
<evidence type="ECO:0000313" key="3">
    <source>
        <dbReference type="Proteomes" id="UP000601223"/>
    </source>
</evidence>
<organism evidence="2 3">
    <name type="scientific">Catellatospora bangladeshensis</name>
    <dbReference type="NCBI Taxonomy" id="310355"/>
    <lineage>
        <taxon>Bacteria</taxon>
        <taxon>Bacillati</taxon>
        <taxon>Actinomycetota</taxon>
        <taxon>Actinomycetes</taxon>
        <taxon>Micromonosporales</taxon>
        <taxon>Micromonosporaceae</taxon>
        <taxon>Catellatospora</taxon>
    </lineage>
</organism>
<dbReference type="InterPro" id="IPR011042">
    <property type="entry name" value="6-blade_b-propeller_TolB-like"/>
</dbReference>
<keyword evidence="1" id="KW-0732">Signal</keyword>
<dbReference type="SUPFAM" id="SSF82171">
    <property type="entry name" value="DPP6 N-terminal domain-like"/>
    <property type="match status" value="1"/>
</dbReference>
<dbReference type="Gene3D" id="2.120.10.30">
    <property type="entry name" value="TolB, C-terminal domain"/>
    <property type="match status" value="1"/>
</dbReference>
<protein>
    <recommendedName>
        <fullName evidence="4">TolB-like translocation protein</fullName>
    </recommendedName>
</protein>
<dbReference type="EMBL" id="BONF01000017">
    <property type="protein sequence ID" value="GIF81998.1"/>
    <property type="molecule type" value="Genomic_DNA"/>
</dbReference>